<dbReference type="RefSeq" id="WP_023066745.1">
    <property type="nucleotide sequence ID" value="NZ_AUZM01000026.1"/>
</dbReference>
<dbReference type="EMBL" id="AUZM01000026">
    <property type="protein sequence ID" value="ERT07109.1"/>
    <property type="molecule type" value="Genomic_DNA"/>
</dbReference>
<sequence length="149" mass="17091">MKVRLMWYLGWVLLGSVLLFPASQRLEVQAQFIDNAEDYPNNVSQTLTKDELYFGLSKQQGTITEAEWKGFLEEVITPRFQAGLTVIDADGQYLNTAGILTREQTKLVILIHSDTPKEKRFIQEIITQYKQRFNQESVLRVTSSVAVSF</sequence>
<comment type="caution">
    <text evidence="1">The sequence shown here is derived from an EMBL/GenBank/DDBJ whole genome shotgun (WGS) entry which is preliminary data.</text>
</comment>
<evidence type="ECO:0000313" key="2">
    <source>
        <dbReference type="Proteomes" id="UP000017127"/>
    </source>
</evidence>
<gene>
    <name evidence="1" type="ORF">M595_2939</name>
</gene>
<keyword evidence="2" id="KW-1185">Reference proteome</keyword>
<dbReference type="PATRIC" id="fig|1348334.3.peg.2844"/>
<dbReference type="InterPro" id="IPR021957">
    <property type="entry name" value="DUF3574"/>
</dbReference>
<evidence type="ECO:0008006" key="3">
    <source>
        <dbReference type="Google" id="ProtNLM"/>
    </source>
</evidence>
<accession>U7QGK7</accession>
<name>U7QGK7_9CYAN</name>
<evidence type="ECO:0000313" key="1">
    <source>
        <dbReference type="EMBL" id="ERT07109.1"/>
    </source>
</evidence>
<dbReference type="AlphaFoldDB" id="U7QGK7"/>
<reference evidence="1 2" key="1">
    <citation type="journal article" date="2013" name="Front. Microbiol.">
        <title>Comparative genomic analyses of the cyanobacterium, Lyngbya aestuarii BL J, a powerful hydrogen producer.</title>
        <authorList>
            <person name="Kothari A."/>
            <person name="Vaughn M."/>
            <person name="Garcia-Pichel F."/>
        </authorList>
    </citation>
    <scope>NUCLEOTIDE SEQUENCE [LARGE SCALE GENOMIC DNA]</scope>
    <source>
        <strain evidence="1 2">BL J</strain>
    </source>
</reference>
<organism evidence="1 2">
    <name type="scientific">Lyngbya aestuarii BL J</name>
    <dbReference type="NCBI Taxonomy" id="1348334"/>
    <lineage>
        <taxon>Bacteria</taxon>
        <taxon>Bacillati</taxon>
        <taxon>Cyanobacteriota</taxon>
        <taxon>Cyanophyceae</taxon>
        <taxon>Oscillatoriophycideae</taxon>
        <taxon>Oscillatoriales</taxon>
        <taxon>Microcoleaceae</taxon>
        <taxon>Lyngbya</taxon>
    </lineage>
</organism>
<protein>
    <recommendedName>
        <fullName evidence="3">DUF3574 domain-containing protein</fullName>
    </recommendedName>
</protein>
<proteinExistence type="predicted"/>
<dbReference type="Pfam" id="PF12098">
    <property type="entry name" value="DUF3574"/>
    <property type="match status" value="1"/>
</dbReference>
<dbReference type="Proteomes" id="UP000017127">
    <property type="component" value="Unassembled WGS sequence"/>
</dbReference>